<name>A0A6A7RRD1_9PROT</name>
<feature type="non-terminal residue" evidence="1">
    <location>
        <position position="80"/>
    </location>
</feature>
<accession>A0A6A7RRD1</accession>
<proteinExistence type="predicted"/>
<evidence type="ECO:0000313" key="1">
    <source>
        <dbReference type="EMBL" id="MQM29476.1"/>
    </source>
</evidence>
<protein>
    <submittedName>
        <fullName evidence="1">Uncharacterized protein</fullName>
    </submittedName>
</protein>
<evidence type="ECO:0000313" key="2">
    <source>
        <dbReference type="Proteomes" id="UP000342300"/>
    </source>
</evidence>
<organism evidence="1 2">
    <name type="scientific">Candidatus Accumulibacter phosphatis</name>
    <dbReference type="NCBI Taxonomy" id="327160"/>
    <lineage>
        <taxon>Bacteria</taxon>
        <taxon>Pseudomonadati</taxon>
        <taxon>Pseudomonadota</taxon>
        <taxon>Betaproteobacteria</taxon>
        <taxon>Candidatus Accumulibacter</taxon>
    </lineage>
</organism>
<comment type="caution">
    <text evidence="1">The sequence shown here is derived from an EMBL/GenBank/DDBJ whole genome shotgun (WGS) entry which is preliminary data.</text>
</comment>
<sequence>MPQTNEVFSHVKIGARLKAPGTEVEKAKAGRRDAVMAPDDARMAQHSRLEVMKAGLSMLWVAPSEKDTASATLEKRLWDA</sequence>
<dbReference type="Proteomes" id="UP000342300">
    <property type="component" value="Unassembled WGS sequence"/>
</dbReference>
<dbReference type="AlphaFoldDB" id="A0A6A7RRD1"/>
<gene>
    <name evidence="1" type="ORF">CRU78_02545</name>
</gene>
<reference evidence="1 2" key="1">
    <citation type="submission" date="2017-09" db="EMBL/GenBank/DDBJ databases">
        <title>Metagenomic Analysis Reveals Denitrifying Candidatus Accumulibacter and Flanking Population as a Source of N2O.</title>
        <authorList>
            <person name="Gao H."/>
            <person name="Mao Y."/>
            <person name="Zhao X."/>
            <person name="Liu W.-T."/>
            <person name="Zhang T."/>
            <person name="Wells G."/>
        </authorList>
    </citation>
    <scope>NUCLEOTIDE SEQUENCE [LARGE SCALE GENOMIC DNA]</scope>
    <source>
        <strain evidence="1">CANDO_2_IC</strain>
    </source>
</reference>
<dbReference type="EMBL" id="PDHS01000050">
    <property type="protein sequence ID" value="MQM29476.1"/>
    <property type="molecule type" value="Genomic_DNA"/>
</dbReference>